<dbReference type="Proteomes" id="UP000735302">
    <property type="component" value="Unassembled WGS sequence"/>
</dbReference>
<name>A0AAV3Z366_9GAST</name>
<dbReference type="InterPro" id="IPR035901">
    <property type="entry name" value="GIY-YIG_endonuc_sf"/>
</dbReference>
<dbReference type="AlphaFoldDB" id="A0AAV3Z366"/>
<evidence type="ECO:0000313" key="3">
    <source>
        <dbReference type="Proteomes" id="UP000735302"/>
    </source>
</evidence>
<organism evidence="2 3">
    <name type="scientific">Plakobranchus ocellatus</name>
    <dbReference type="NCBI Taxonomy" id="259542"/>
    <lineage>
        <taxon>Eukaryota</taxon>
        <taxon>Metazoa</taxon>
        <taxon>Spiralia</taxon>
        <taxon>Lophotrochozoa</taxon>
        <taxon>Mollusca</taxon>
        <taxon>Gastropoda</taxon>
        <taxon>Heterobranchia</taxon>
        <taxon>Euthyneura</taxon>
        <taxon>Panpulmonata</taxon>
        <taxon>Sacoglossa</taxon>
        <taxon>Placobranchoidea</taxon>
        <taxon>Plakobranchidae</taxon>
        <taxon>Plakobranchus</taxon>
    </lineage>
</organism>
<feature type="signal peptide" evidence="1">
    <location>
        <begin position="1"/>
        <end position="23"/>
    </location>
</feature>
<dbReference type="EMBL" id="BLXT01001900">
    <property type="protein sequence ID" value="GFN88991.1"/>
    <property type="molecule type" value="Genomic_DNA"/>
</dbReference>
<evidence type="ECO:0008006" key="4">
    <source>
        <dbReference type="Google" id="ProtNLM"/>
    </source>
</evidence>
<dbReference type="SUPFAM" id="SSF82771">
    <property type="entry name" value="GIY-YIG endonuclease"/>
    <property type="match status" value="1"/>
</dbReference>
<comment type="caution">
    <text evidence="2">The sequence shown here is derived from an EMBL/GenBank/DDBJ whole genome shotgun (WGS) entry which is preliminary data.</text>
</comment>
<keyword evidence="1" id="KW-0732">Signal</keyword>
<reference evidence="2 3" key="1">
    <citation type="journal article" date="2021" name="Elife">
        <title>Chloroplast acquisition without the gene transfer in kleptoplastic sea slugs, Plakobranchus ocellatus.</title>
        <authorList>
            <person name="Maeda T."/>
            <person name="Takahashi S."/>
            <person name="Yoshida T."/>
            <person name="Shimamura S."/>
            <person name="Takaki Y."/>
            <person name="Nagai Y."/>
            <person name="Toyoda A."/>
            <person name="Suzuki Y."/>
            <person name="Arimoto A."/>
            <person name="Ishii H."/>
            <person name="Satoh N."/>
            <person name="Nishiyama T."/>
            <person name="Hasebe M."/>
            <person name="Maruyama T."/>
            <person name="Minagawa J."/>
            <person name="Obokata J."/>
            <person name="Shigenobu S."/>
        </authorList>
    </citation>
    <scope>NUCLEOTIDE SEQUENCE [LARGE SCALE GENOMIC DNA]</scope>
</reference>
<evidence type="ECO:0000256" key="1">
    <source>
        <dbReference type="SAM" id="SignalP"/>
    </source>
</evidence>
<gene>
    <name evidence="2" type="ORF">PoB_001549700</name>
</gene>
<keyword evidence="3" id="KW-1185">Reference proteome</keyword>
<evidence type="ECO:0000313" key="2">
    <source>
        <dbReference type="EMBL" id="GFN88991.1"/>
    </source>
</evidence>
<feature type="chain" id="PRO_5043842393" description="GIY-YIG domain-containing protein" evidence="1">
    <location>
        <begin position="24"/>
        <end position="204"/>
    </location>
</feature>
<accession>A0AAV3Z366</accession>
<proteinExistence type="predicted"/>
<dbReference type="Gene3D" id="3.40.1440.10">
    <property type="entry name" value="GIY-YIG endonuclease"/>
    <property type="match status" value="1"/>
</dbReference>
<protein>
    <recommendedName>
        <fullName evidence="4">GIY-YIG domain-containing protein</fullName>
    </recommendedName>
</protein>
<dbReference type="CDD" id="cd10442">
    <property type="entry name" value="GIY-YIG_PLEs"/>
    <property type="match status" value="1"/>
</dbReference>
<sequence>MGNPAMLIILDSIILTVSHFVYAKSYPPDIFRRPRNLRDTLIHSKTIVRATTLGFQLCNAARCKTCRHTMTTSYVKSPTNNAANNIPYSLSFISHSIIYLITCIKCNKQYVGQTSQTLRARFTHHRFTITNDRDTYVARHFNLGDHTIDHVNITATDRLSTSDTINRLNKDTHWIYTLKAFELQGLNVKEQTTIPITTIRTSQG</sequence>